<evidence type="ECO:0000313" key="9">
    <source>
        <dbReference type="WBParaSite" id="Csp11.Scaffold629.g11198.t1"/>
    </source>
</evidence>
<evidence type="ECO:0000256" key="5">
    <source>
        <dbReference type="ARBA" id="ARBA00078118"/>
    </source>
</evidence>
<dbReference type="EC" id="2.5.1.18" evidence="1"/>
<dbReference type="FunFam" id="1.20.1050.10:FF:000031">
    <property type="entry name" value="Glutathione S-Transferase"/>
    <property type="match status" value="1"/>
</dbReference>
<dbReference type="SFLD" id="SFLDG01205">
    <property type="entry name" value="AMPS.1"/>
    <property type="match status" value="1"/>
</dbReference>
<dbReference type="InterPro" id="IPR004046">
    <property type="entry name" value="GST_C"/>
</dbReference>
<dbReference type="InterPro" id="IPR040079">
    <property type="entry name" value="Glutathione_S-Trfase"/>
</dbReference>
<dbReference type="Pfam" id="PF14497">
    <property type="entry name" value="GST_C_3"/>
    <property type="match status" value="1"/>
</dbReference>
<dbReference type="PROSITE" id="PS50404">
    <property type="entry name" value="GST_NTER"/>
    <property type="match status" value="1"/>
</dbReference>
<dbReference type="InterPro" id="IPR036249">
    <property type="entry name" value="Thioredoxin-like_sf"/>
</dbReference>
<dbReference type="InterPro" id="IPR004045">
    <property type="entry name" value="Glutathione_S-Trfase_N"/>
</dbReference>
<evidence type="ECO:0000256" key="1">
    <source>
        <dbReference type="ARBA" id="ARBA00012452"/>
    </source>
</evidence>
<dbReference type="SUPFAM" id="SSF52833">
    <property type="entry name" value="Thioredoxin-like"/>
    <property type="match status" value="1"/>
</dbReference>
<reference evidence="9" key="1">
    <citation type="submission" date="2016-11" db="UniProtKB">
        <authorList>
            <consortium name="WormBaseParasite"/>
        </authorList>
    </citation>
    <scope>IDENTIFICATION</scope>
</reference>
<keyword evidence="2" id="KW-0808">Transferase</keyword>
<dbReference type="GO" id="GO:0004364">
    <property type="term" value="F:glutathione transferase activity"/>
    <property type="evidence" value="ECO:0007669"/>
    <property type="project" value="UniProtKB-EC"/>
</dbReference>
<accession>A0A1I7TS14</accession>
<feature type="domain" description="GST C-terminal" evidence="7">
    <location>
        <begin position="81"/>
        <end position="206"/>
    </location>
</feature>
<dbReference type="GO" id="GO:0005737">
    <property type="term" value="C:cytoplasm"/>
    <property type="evidence" value="ECO:0007669"/>
    <property type="project" value="UniProtKB-ARBA"/>
</dbReference>
<dbReference type="PANTHER" id="PTHR11571">
    <property type="entry name" value="GLUTATHIONE S-TRANSFERASE"/>
    <property type="match status" value="1"/>
</dbReference>
<dbReference type="SFLD" id="SFLDG00363">
    <property type="entry name" value="AMPS_(cytGST):_Alpha-__Mu-__Pi"/>
    <property type="match status" value="1"/>
</dbReference>
<dbReference type="InterPro" id="IPR010987">
    <property type="entry name" value="Glutathione-S-Trfase_C-like"/>
</dbReference>
<dbReference type="FunFam" id="3.40.30.10:FF:000035">
    <property type="entry name" value="hematopoietic prostaglandin D synthase"/>
    <property type="match status" value="1"/>
</dbReference>
<dbReference type="AlphaFoldDB" id="A0A1I7TS14"/>
<dbReference type="Gene3D" id="1.20.1050.10">
    <property type="match status" value="1"/>
</dbReference>
<dbReference type="Pfam" id="PF02798">
    <property type="entry name" value="GST_N"/>
    <property type="match status" value="1"/>
</dbReference>
<evidence type="ECO:0000259" key="7">
    <source>
        <dbReference type="PROSITE" id="PS50405"/>
    </source>
</evidence>
<dbReference type="STRING" id="1561998.A0A1I7TS14"/>
<feature type="domain" description="GST N-terminal" evidence="6">
    <location>
        <begin position="2"/>
        <end position="79"/>
    </location>
</feature>
<comment type="similarity">
    <text evidence="3">Belongs to the GST superfamily. Sigma family.</text>
</comment>
<dbReference type="GO" id="GO:0004602">
    <property type="term" value="F:glutathione peroxidase activity"/>
    <property type="evidence" value="ECO:0007669"/>
    <property type="project" value="UniProtKB-ARBA"/>
</dbReference>
<dbReference type="SUPFAM" id="SSF47616">
    <property type="entry name" value="GST C-terminal domain-like"/>
    <property type="match status" value="1"/>
</dbReference>
<dbReference type="Gene3D" id="3.40.30.10">
    <property type="entry name" value="Glutaredoxin"/>
    <property type="match status" value="1"/>
</dbReference>
<dbReference type="eggNOG" id="KOG1695">
    <property type="taxonomic scope" value="Eukaryota"/>
</dbReference>
<dbReference type="InterPro" id="IPR036282">
    <property type="entry name" value="Glutathione-S-Trfase_C_sf"/>
</dbReference>
<evidence type="ECO:0000256" key="4">
    <source>
        <dbReference type="ARBA" id="ARBA00047960"/>
    </source>
</evidence>
<evidence type="ECO:0000259" key="6">
    <source>
        <dbReference type="PROSITE" id="PS50404"/>
    </source>
</evidence>
<dbReference type="Proteomes" id="UP000095282">
    <property type="component" value="Unplaced"/>
</dbReference>
<dbReference type="GO" id="GO:0006749">
    <property type="term" value="P:glutathione metabolic process"/>
    <property type="evidence" value="ECO:0007669"/>
    <property type="project" value="TreeGrafter"/>
</dbReference>
<keyword evidence="8" id="KW-1185">Reference proteome</keyword>
<dbReference type="WBParaSite" id="Csp11.Scaffold629.g11198.t1">
    <property type="protein sequence ID" value="Csp11.Scaffold629.g11198.t1"/>
    <property type="gene ID" value="Csp11.Scaffold629.g11198"/>
</dbReference>
<dbReference type="PANTHER" id="PTHR11571:SF98">
    <property type="entry name" value="GLUTATHIONE S-TRANSFERASE 7-RELATED"/>
    <property type="match status" value="1"/>
</dbReference>
<comment type="catalytic activity">
    <reaction evidence="4">
        <text>RX + glutathione = an S-substituted glutathione + a halide anion + H(+)</text>
        <dbReference type="Rhea" id="RHEA:16437"/>
        <dbReference type="ChEBI" id="CHEBI:15378"/>
        <dbReference type="ChEBI" id="CHEBI:16042"/>
        <dbReference type="ChEBI" id="CHEBI:17792"/>
        <dbReference type="ChEBI" id="CHEBI:57925"/>
        <dbReference type="ChEBI" id="CHEBI:90779"/>
        <dbReference type="EC" id="2.5.1.18"/>
    </reaction>
</comment>
<dbReference type="PROSITE" id="PS50405">
    <property type="entry name" value="GST_CTER"/>
    <property type="match status" value="1"/>
</dbReference>
<evidence type="ECO:0000256" key="3">
    <source>
        <dbReference type="ARBA" id="ARBA00038317"/>
    </source>
</evidence>
<name>A0A1I7TS14_9PELO</name>
<protein>
    <recommendedName>
        <fullName evidence="1">glutathione transferase</fullName>
        <ecNumber evidence="1">2.5.1.18</ecNumber>
    </recommendedName>
    <alternativeName>
        <fullName evidence="5">GST class-sigma</fullName>
    </alternativeName>
</protein>
<evidence type="ECO:0000256" key="2">
    <source>
        <dbReference type="ARBA" id="ARBA00022679"/>
    </source>
</evidence>
<dbReference type="SFLD" id="SFLDS00019">
    <property type="entry name" value="Glutathione_Transferase_(cytos"/>
    <property type="match status" value="1"/>
</dbReference>
<dbReference type="CDD" id="cd03039">
    <property type="entry name" value="GST_N_Sigma_like"/>
    <property type="match status" value="1"/>
</dbReference>
<organism evidence="8 9">
    <name type="scientific">Caenorhabditis tropicalis</name>
    <dbReference type="NCBI Taxonomy" id="1561998"/>
    <lineage>
        <taxon>Eukaryota</taxon>
        <taxon>Metazoa</taxon>
        <taxon>Ecdysozoa</taxon>
        <taxon>Nematoda</taxon>
        <taxon>Chromadorea</taxon>
        <taxon>Rhabditida</taxon>
        <taxon>Rhabditina</taxon>
        <taxon>Rhabditomorpha</taxon>
        <taxon>Rhabditoidea</taxon>
        <taxon>Rhabditidae</taxon>
        <taxon>Peloderinae</taxon>
        <taxon>Caenorhabditis</taxon>
    </lineage>
</organism>
<sequence>MVHYKVSYFPIRGAGEIARQILAYAGQDFEDNRIPKEEWPAIKPSTPFGQLPLLEVDGKVLAQSHAIARYLARQFGINGKCAWEEAQVNSIADQYKDYLNEVRPFFMVKMGFAEGDADALARDVFAPAFKKHYGFFANFLKSAGSGYLVGDSLTFVDLLIAQHTADLLTNSPALLEEFPQFKAHQEKVHSNANIKKWLETRPETPY</sequence>
<dbReference type="InterPro" id="IPR050213">
    <property type="entry name" value="GST_superfamily"/>
</dbReference>
<evidence type="ECO:0000313" key="8">
    <source>
        <dbReference type="Proteomes" id="UP000095282"/>
    </source>
</evidence>
<proteinExistence type="inferred from homology"/>
<dbReference type="CDD" id="cd03192">
    <property type="entry name" value="GST_C_Sigma_like"/>
    <property type="match status" value="1"/>
</dbReference>